<protein>
    <recommendedName>
        <fullName evidence="9">3-hydroxyacyl-[acyl-carrier-protein] dehydratase FabZ</fullName>
        <ecNumber evidence="9">4.2.1.59</ecNumber>
    </recommendedName>
    <alternativeName>
        <fullName evidence="9">(3R)-hydroxymyristoyl-[acyl-carrier-protein] dehydratase</fullName>
        <shortName evidence="9">(3R)-hydroxymyristoyl-ACP dehydrase</shortName>
    </alternativeName>
    <alternativeName>
        <fullName evidence="9">Beta-hydroxyacyl-ACP dehydratase</fullName>
    </alternativeName>
</protein>
<dbReference type="Pfam" id="PF07977">
    <property type="entry name" value="FabA"/>
    <property type="match status" value="1"/>
</dbReference>
<reference evidence="10 11" key="1">
    <citation type="submission" date="2018-07" db="EMBL/GenBank/DDBJ databases">
        <title>Dyella monticola sp. nov. and Dyella psychrodurans sp. nov. isolated from monsoon evergreen broad-leaved forest soil of Dinghu Mountain, China.</title>
        <authorList>
            <person name="Gao Z."/>
            <person name="Qiu L."/>
        </authorList>
    </citation>
    <scope>NUCLEOTIDE SEQUENCE [LARGE SCALE GENOMIC DNA]</scope>
    <source>
        <strain evidence="10 11">4MSK11</strain>
    </source>
</reference>
<evidence type="ECO:0000256" key="5">
    <source>
        <dbReference type="ARBA" id="ARBA00022556"/>
    </source>
</evidence>
<comment type="function">
    <text evidence="8 9">Involved in unsaturated fatty acids biosynthesis. Catalyzes the dehydration of short chain beta-hydroxyacyl-ACPs and long chain saturated and unsaturated beta-hydroxyacyl-ACPs.</text>
</comment>
<dbReference type="Proteomes" id="UP000255334">
    <property type="component" value="Unassembled WGS sequence"/>
</dbReference>
<comment type="similarity">
    <text evidence="2 9">Belongs to the thioester dehydratase family. FabZ subfamily.</text>
</comment>
<name>A0A370XEE2_9GAMM</name>
<keyword evidence="3 9" id="KW-0963">Cytoplasm</keyword>
<dbReference type="InterPro" id="IPR029069">
    <property type="entry name" value="HotDog_dom_sf"/>
</dbReference>
<evidence type="ECO:0000256" key="2">
    <source>
        <dbReference type="ARBA" id="ARBA00009174"/>
    </source>
</evidence>
<keyword evidence="11" id="KW-1185">Reference proteome</keyword>
<dbReference type="GO" id="GO:0016020">
    <property type="term" value="C:membrane"/>
    <property type="evidence" value="ECO:0007669"/>
    <property type="project" value="GOC"/>
</dbReference>
<dbReference type="EC" id="4.2.1.59" evidence="9"/>
<evidence type="ECO:0000256" key="8">
    <source>
        <dbReference type="ARBA" id="ARBA00025049"/>
    </source>
</evidence>
<comment type="caution">
    <text evidence="10">The sequence shown here is derived from an EMBL/GenBank/DDBJ whole genome shotgun (WGS) entry which is preliminary data.</text>
</comment>
<dbReference type="InterPro" id="IPR013114">
    <property type="entry name" value="FabA_FabZ"/>
</dbReference>
<dbReference type="NCBIfam" id="TIGR01750">
    <property type="entry name" value="fabZ"/>
    <property type="match status" value="1"/>
</dbReference>
<keyword evidence="5 9" id="KW-0441">Lipid A biosynthesis</keyword>
<evidence type="ECO:0000256" key="9">
    <source>
        <dbReference type="HAMAP-Rule" id="MF_00406"/>
    </source>
</evidence>
<comment type="subcellular location">
    <subcellularLocation>
        <location evidence="1 9">Cytoplasm</location>
    </subcellularLocation>
</comment>
<dbReference type="GO" id="GO:0009245">
    <property type="term" value="P:lipid A biosynthetic process"/>
    <property type="evidence" value="ECO:0007669"/>
    <property type="project" value="UniProtKB-UniRule"/>
</dbReference>
<dbReference type="FunFam" id="3.10.129.10:FF:000001">
    <property type="entry name" value="3-hydroxyacyl-[acyl-carrier-protein] dehydratase FabZ"/>
    <property type="match status" value="1"/>
</dbReference>
<evidence type="ECO:0000313" key="10">
    <source>
        <dbReference type="EMBL" id="RDS86796.1"/>
    </source>
</evidence>
<dbReference type="InterPro" id="IPR010084">
    <property type="entry name" value="FabZ"/>
</dbReference>
<dbReference type="PANTHER" id="PTHR30272">
    <property type="entry name" value="3-HYDROXYACYL-[ACYL-CARRIER-PROTEIN] DEHYDRATASE"/>
    <property type="match status" value="1"/>
</dbReference>
<accession>A0A370XEE2</accession>
<dbReference type="NCBIfam" id="NF000582">
    <property type="entry name" value="PRK00006.1"/>
    <property type="match status" value="1"/>
</dbReference>
<dbReference type="CDD" id="cd01288">
    <property type="entry name" value="FabZ"/>
    <property type="match status" value="1"/>
</dbReference>
<proteinExistence type="inferred from homology"/>
<dbReference type="SUPFAM" id="SSF54637">
    <property type="entry name" value="Thioesterase/thiol ester dehydrase-isomerase"/>
    <property type="match status" value="1"/>
</dbReference>
<dbReference type="GO" id="GO:0019171">
    <property type="term" value="F:(3R)-hydroxyacyl-[acyl-carrier-protein] dehydratase activity"/>
    <property type="evidence" value="ECO:0007669"/>
    <property type="project" value="UniProtKB-EC"/>
</dbReference>
<dbReference type="GO" id="GO:0005737">
    <property type="term" value="C:cytoplasm"/>
    <property type="evidence" value="ECO:0007669"/>
    <property type="project" value="UniProtKB-SubCell"/>
</dbReference>
<evidence type="ECO:0000256" key="1">
    <source>
        <dbReference type="ARBA" id="ARBA00004496"/>
    </source>
</evidence>
<organism evidence="10 11">
    <name type="scientific">Dyella psychrodurans</name>
    <dbReference type="NCBI Taxonomy" id="1927960"/>
    <lineage>
        <taxon>Bacteria</taxon>
        <taxon>Pseudomonadati</taxon>
        <taxon>Pseudomonadota</taxon>
        <taxon>Gammaproteobacteria</taxon>
        <taxon>Lysobacterales</taxon>
        <taxon>Rhodanobacteraceae</taxon>
        <taxon>Dyella</taxon>
    </lineage>
</organism>
<dbReference type="Gene3D" id="3.10.129.10">
    <property type="entry name" value="Hotdog Thioesterase"/>
    <property type="match status" value="1"/>
</dbReference>
<evidence type="ECO:0000256" key="4">
    <source>
        <dbReference type="ARBA" id="ARBA00022516"/>
    </source>
</evidence>
<comment type="catalytic activity">
    <reaction evidence="9">
        <text>a (3R)-hydroxyacyl-[ACP] = a (2E)-enoyl-[ACP] + H2O</text>
        <dbReference type="Rhea" id="RHEA:13097"/>
        <dbReference type="Rhea" id="RHEA-COMP:9925"/>
        <dbReference type="Rhea" id="RHEA-COMP:9945"/>
        <dbReference type="ChEBI" id="CHEBI:15377"/>
        <dbReference type="ChEBI" id="CHEBI:78784"/>
        <dbReference type="ChEBI" id="CHEBI:78827"/>
        <dbReference type="EC" id="4.2.1.59"/>
    </reaction>
</comment>
<keyword evidence="6 9" id="KW-0443">Lipid metabolism</keyword>
<sequence>MTDNTASITLPVNVEQIQQLLPHRYPFLLVDRVIEIVPDQSVVTLKNVTINEPFFNGHFPGHPVMPGVLIVEAMAQSAGLLTQISERIKGNAASALFYLAKVDNARFSAPVVPGDQLRMEVKLKRLLRSMGLFEARTLVDGKEVASCELMCAARAEK</sequence>
<keyword evidence="4 9" id="KW-0444">Lipid biosynthesis</keyword>
<feature type="active site" evidence="9">
    <location>
        <position position="58"/>
    </location>
</feature>
<dbReference type="HAMAP" id="MF_00406">
    <property type="entry name" value="FabZ"/>
    <property type="match status" value="1"/>
</dbReference>
<evidence type="ECO:0000256" key="7">
    <source>
        <dbReference type="ARBA" id="ARBA00023239"/>
    </source>
</evidence>
<gene>
    <name evidence="9 10" type="primary">fabZ</name>
    <name evidence="10" type="ORF">DWU99_06090</name>
</gene>
<dbReference type="RefSeq" id="WP_115477066.1">
    <property type="nucleotide sequence ID" value="NZ_QRBF01000001.1"/>
</dbReference>
<dbReference type="PANTHER" id="PTHR30272:SF1">
    <property type="entry name" value="3-HYDROXYACYL-[ACYL-CARRIER-PROTEIN] DEHYDRATASE"/>
    <property type="match status" value="1"/>
</dbReference>
<keyword evidence="7 9" id="KW-0456">Lyase</keyword>
<dbReference type="EMBL" id="QRBF01000001">
    <property type="protein sequence ID" value="RDS86796.1"/>
    <property type="molecule type" value="Genomic_DNA"/>
</dbReference>
<dbReference type="OrthoDB" id="9772788at2"/>
<evidence type="ECO:0000256" key="3">
    <source>
        <dbReference type="ARBA" id="ARBA00022490"/>
    </source>
</evidence>
<dbReference type="AlphaFoldDB" id="A0A370XEE2"/>
<evidence type="ECO:0000313" key="11">
    <source>
        <dbReference type="Proteomes" id="UP000255334"/>
    </source>
</evidence>
<evidence type="ECO:0000256" key="6">
    <source>
        <dbReference type="ARBA" id="ARBA00023098"/>
    </source>
</evidence>
<dbReference type="GO" id="GO:0006633">
    <property type="term" value="P:fatty acid biosynthetic process"/>
    <property type="evidence" value="ECO:0007669"/>
    <property type="project" value="UniProtKB-UniRule"/>
</dbReference>